<keyword evidence="8" id="KW-0472">Membrane</keyword>
<evidence type="ECO:0000256" key="1">
    <source>
        <dbReference type="ARBA" id="ARBA00004135"/>
    </source>
</evidence>
<keyword evidence="7" id="KW-0677">Repeat</keyword>
<dbReference type="OrthoDB" id="6612025at2759"/>
<evidence type="ECO:0000313" key="20">
    <source>
        <dbReference type="Proteomes" id="UP000515159"/>
    </source>
</evidence>
<dbReference type="FunFam" id="2.60.40.10:FF:000694">
    <property type="entry name" value="Myotilin"/>
    <property type="match status" value="1"/>
</dbReference>
<feature type="compositionally biased region" description="Low complexity" evidence="18">
    <location>
        <begin position="24"/>
        <end position="33"/>
    </location>
</feature>
<dbReference type="FunFam" id="2.60.40.10:FF:000702">
    <property type="entry name" value="Myotilin"/>
    <property type="match status" value="1"/>
</dbReference>
<evidence type="ECO:0000256" key="9">
    <source>
        <dbReference type="ARBA" id="ARBA00023179"/>
    </source>
</evidence>
<dbReference type="Gene3D" id="2.60.40.10">
    <property type="entry name" value="Immunoglobulins"/>
    <property type="match status" value="3"/>
</dbReference>
<evidence type="ECO:0000256" key="7">
    <source>
        <dbReference type="ARBA" id="ARBA00022737"/>
    </source>
</evidence>
<evidence type="ECO:0000256" key="18">
    <source>
        <dbReference type="SAM" id="MobiDB-lite"/>
    </source>
</evidence>
<comment type="subcellular location">
    <subcellularLocation>
        <location evidence="1">Cell membrane</location>
        <location evidence="1">Sarcolemma</location>
    </subcellularLocation>
    <subcellularLocation>
        <location evidence="3">Cytoplasm</location>
        <location evidence="3">Cytoskeleton</location>
    </subcellularLocation>
    <subcellularLocation>
        <location evidence="2">Cytoplasm</location>
        <location evidence="2">Myofibril</location>
        <location evidence="2">Sarcomere</location>
        <location evidence="2">Z line</location>
    </subcellularLocation>
</comment>
<evidence type="ECO:0000256" key="8">
    <source>
        <dbReference type="ARBA" id="ARBA00023136"/>
    </source>
</evidence>
<accession>A0A6P8Q7X6</accession>
<evidence type="ECO:0000256" key="10">
    <source>
        <dbReference type="ARBA" id="ARBA00023203"/>
    </source>
</evidence>
<organism evidence="20 21">
    <name type="scientific">Geotrypetes seraphini</name>
    <name type="common">Gaboon caecilian</name>
    <name type="synonym">Caecilia seraphini</name>
    <dbReference type="NCBI Taxonomy" id="260995"/>
    <lineage>
        <taxon>Eukaryota</taxon>
        <taxon>Metazoa</taxon>
        <taxon>Chordata</taxon>
        <taxon>Craniata</taxon>
        <taxon>Vertebrata</taxon>
        <taxon>Euteleostomi</taxon>
        <taxon>Amphibia</taxon>
        <taxon>Gymnophiona</taxon>
        <taxon>Geotrypetes</taxon>
    </lineage>
</organism>
<dbReference type="RefSeq" id="XP_033783294.1">
    <property type="nucleotide sequence ID" value="XM_033927403.1"/>
</dbReference>
<dbReference type="Pfam" id="PF07679">
    <property type="entry name" value="I-set"/>
    <property type="match status" value="3"/>
</dbReference>
<feature type="compositionally biased region" description="Low complexity" evidence="18">
    <location>
        <begin position="365"/>
        <end position="374"/>
    </location>
</feature>
<dbReference type="GO" id="GO:0003779">
    <property type="term" value="F:actin binding"/>
    <property type="evidence" value="ECO:0007669"/>
    <property type="project" value="UniProtKB-KW"/>
</dbReference>
<dbReference type="InterPro" id="IPR007110">
    <property type="entry name" value="Ig-like_dom"/>
</dbReference>
<evidence type="ECO:0000259" key="19">
    <source>
        <dbReference type="PROSITE" id="PS50835"/>
    </source>
</evidence>
<dbReference type="AlphaFoldDB" id="A0A6P8Q7X6"/>
<feature type="domain" description="Ig-like" evidence="19">
    <location>
        <begin position="553"/>
        <end position="642"/>
    </location>
</feature>
<dbReference type="SUPFAM" id="SSF48726">
    <property type="entry name" value="Immunoglobulin"/>
    <property type="match status" value="3"/>
</dbReference>
<feature type="compositionally biased region" description="Polar residues" evidence="18">
    <location>
        <begin position="513"/>
        <end position="531"/>
    </location>
</feature>
<dbReference type="GO" id="GO:0030018">
    <property type="term" value="C:Z disc"/>
    <property type="evidence" value="ECO:0007669"/>
    <property type="project" value="UniProtKB-SubCell"/>
</dbReference>
<dbReference type="GO" id="GO:0070593">
    <property type="term" value="P:dendrite self-avoidance"/>
    <property type="evidence" value="ECO:0007669"/>
    <property type="project" value="TreeGrafter"/>
</dbReference>
<keyword evidence="6" id="KW-0963">Cytoplasm</keyword>
<evidence type="ECO:0000256" key="16">
    <source>
        <dbReference type="ARBA" id="ARBA00078538"/>
    </source>
</evidence>
<comment type="function">
    <text evidence="13">Component of a complex of multiple actin cross-linking proteins. Involved in the control of myofibril assembly and stability at the Z lines in muscle cells.</text>
</comment>
<dbReference type="SMART" id="SM00409">
    <property type="entry name" value="IG"/>
    <property type="match status" value="3"/>
</dbReference>
<evidence type="ECO:0000256" key="14">
    <source>
        <dbReference type="ARBA" id="ARBA00061540"/>
    </source>
</evidence>
<feature type="region of interest" description="Disordered" evidence="18">
    <location>
        <begin position="504"/>
        <end position="546"/>
    </location>
</feature>
<keyword evidence="9" id="KW-0514">Muscle protein</keyword>
<keyword evidence="10" id="KW-0009">Actin-binding</keyword>
<dbReference type="FunFam" id="2.60.40.10:FF:000256">
    <property type="entry name" value="myopalladin isoform X1"/>
    <property type="match status" value="1"/>
</dbReference>
<evidence type="ECO:0000256" key="4">
    <source>
        <dbReference type="ARBA" id="ARBA00022475"/>
    </source>
</evidence>
<dbReference type="InterPro" id="IPR003599">
    <property type="entry name" value="Ig_sub"/>
</dbReference>
<dbReference type="PROSITE" id="PS50835">
    <property type="entry name" value="IG_LIKE"/>
    <property type="match status" value="3"/>
</dbReference>
<evidence type="ECO:0000256" key="5">
    <source>
        <dbReference type="ARBA" id="ARBA00022481"/>
    </source>
</evidence>
<evidence type="ECO:0000256" key="15">
    <source>
        <dbReference type="ARBA" id="ARBA00069811"/>
    </source>
</evidence>
<evidence type="ECO:0000256" key="6">
    <source>
        <dbReference type="ARBA" id="ARBA00022490"/>
    </source>
</evidence>
<dbReference type="GO" id="GO:0042383">
    <property type="term" value="C:sarcolemma"/>
    <property type="evidence" value="ECO:0007669"/>
    <property type="project" value="UniProtKB-SubCell"/>
</dbReference>
<evidence type="ECO:0000256" key="3">
    <source>
        <dbReference type="ARBA" id="ARBA00004245"/>
    </source>
</evidence>
<dbReference type="GeneID" id="117351701"/>
<dbReference type="CTD" id="9499"/>
<evidence type="ECO:0000256" key="13">
    <source>
        <dbReference type="ARBA" id="ARBA00059872"/>
    </source>
</evidence>
<keyword evidence="20" id="KW-1185">Reference proteome</keyword>
<dbReference type="KEGG" id="gsh:117351701"/>
<protein>
    <recommendedName>
        <fullName evidence="15">Myotilin</fullName>
    </recommendedName>
    <alternativeName>
        <fullName evidence="17">Myofibrillar titin-like Ig domains protein</fullName>
    </alternativeName>
    <alternativeName>
        <fullName evidence="16">Titin immunoglobulin domain protein</fullName>
    </alternativeName>
</protein>
<evidence type="ECO:0000313" key="21">
    <source>
        <dbReference type="RefSeq" id="XP_033783293.1"/>
    </source>
</evidence>
<keyword evidence="12" id="KW-0393">Immunoglobulin domain</keyword>
<dbReference type="PANTHER" id="PTHR10075:SF23">
    <property type="entry name" value="MYOTILIN"/>
    <property type="match status" value="1"/>
</dbReference>
<name>A0A6P8Q7X6_GEOSA</name>
<dbReference type="GO" id="GO:0007156">
    <property type="term" value="P:homophilic cell adhesion via plasma membrane adhesion molecules"/>
    <property type="evidence" value="ECO:0007669"/>
    <property type="project" value="TreeGrafter"/>
</dbReference>
<dbReference type="InterPro" id="IPR013098">
    <property type="entry name" value="Ig_I-set"/>
</dbReference>
<evidence type="ECO:0000313" key="22">
    <source>
        <dbReference type="RefSeq" id="XP_033783294.1"/>
    </source>
</evidence>
<dbReference type="PANTHER" id="PTHR10075">
    <property type="entry name" value="BASIGIN RELATED"/>
    <property type="match status" value="1"/>
</dbReference>
<keyword evidence="4" id="KW-1003">Cell membrane</keyword>
<dbReference type="InterPro" id="IPR036179">
    <property type="entry name" value="Ig-like_dom_sf"/>
</dbReference>
<dbReference type="GO" id="GO:0030424">
    <property type="term" value="C:axon"/>
    <property type="evidence" value="ECO:0007669"/>
    <property type="project" value="TreeGrafter"/>
</dbReference>
<proteinExistence type="inferred from homology"/>
<feature type="domain" description="Ig-like" evidence="19">
    <location>
        <begin position="61"/>
        <end position="157"/>
    </location>
</feature>
<keyword evidence="5" id="KW-0488">Methylation</keyword>
<feature type="region of interest" description="Disordered" evidence="18">
    <location>
        <begin position="357"/>
        <end position="380"/>
    </location>
</feature>
<dbReference type="InterPro" id="IPR013783">
    <property type="entry name" value="Ig-like_fold"/>
</dbReference>
<dbReference type="Proteomes" id="UP000515159">
    <property type="component" value="Chromosome 18"/>
</dbReference>
<dbReference type="GO" id="GO:0005856">
    <property type="term" value="C:cytoskeleton"/>
    <property type="evidence" value="ECO:0007669"/>
    <property type="project" value="UniProtKB-SubCell"/>
</dbReference>
<dbReference type="SMART" id="SM00408">
    <property type="entry name" value="IGc2"/>
    <property type="match status" value="3"/>
</dbReference>
<dbReference type="GO" id="GO:0098632">
    <property type="term" value="F:cell-cell adhesion mediator activity"/>
    <property type="evidence" value="ECO:0007669"/>
    <property type="project" value="TreeGrafter"/>
</dbReference>
<feature type="region of interest" description="Disordered" evidence="18">
    <location>
        <begin position="276"/>
        <end position="297"/>
    </location>
</feature>
<feature type="compositionally biased region" description="Basic and acidic residues" evidence="18">
    <location>
        <begin position="536"/>
        <end position="546"/>
    </location>
</feature>
<sequence length="801" mass="89545">MSQLHRKTTSISLTIGSPVKETSRSSAARQSSSTLVQPLSHDYRRIHSLGSSSGYPYGAAPCFTKNLQNITTTKGQLVVFECRIRATPPLQIQWYRECDPIMDSADFRILRKKACLSAVPEEVCTLVITEAFPEDSGVFECFAENKHGTVVSSAHLDVYEDSKVSEELTPFSHEAGKSGLPPNKSKTVNQEIYIAAKSSSSNLQQLPELDNLAEYLSPGWEDVAYKTVDDFDGVYENSLEPTPLSDWNTHLQDRNFEFQASDSEKPRKYSTNVYQTVTSQSRHSNPAKGKNALESPNMNITSLPSASAMYQPSMFNYERPKHFIQSQCSATLQPNGTGAAKCSSSPLKQSSIVIHPQNSSAQKYSPSTSSMNSPRSPPFNSAKEFAPPCSSGISRGQVSLPQSQSHAAFLSSVLPSHPEYNSNYQAPVTNIQSNYPKSVYKKMPLLAQQTSDEEIQGTKDALIQDLERKLRLKDNILHNGNQRLTYEERMARRLLGPENAASVFGVQSDDPMQDSQKNSENSRLQVPTTQIRSRPSSREEREHGSIQEKCFPPRFVQVPEDLAIEEGRFCRIDFKVSGLPTPDVTWYLNGRLVRPDDYHKMIVSEKGFHSFIFEIVRVHDAGLYECVASNRAGQAKFRVQLDVLAQERRRPPVFIQKPQSQRAFEGESVRMECLVSAIPAPQILLKRNNEMLQSNTDRTSLLQDSTGKICLLIHNVNKKDAGWYTISAVNEAGVETCHARLDVATFANKQVPNTKPLKVRPTFSKYATLNGKGVNTRQAFIPDTEFQDMDCYTGMYESEEL</sequence>
<evidence type="ECO:0000256" key="11">
    <source>
        <dbReference type="ARBA" id="ARBA00023212"/>
    </source>
</evidence>
<gene>
    <name evidence="21 22" type="primary">MYOT</name>
</gene>
<keyword evidence="11" id="KW-0206">Cytoskeleton</keyword>
<reference evidence="21 22" key="1">
    <citation type="submission" date="2025-04" db="UniProtKB">
        <authorList>
            <consortium name="RefSeq"/>
        </authorList>
    </citation>
    <scope>IDENTIFICATION</scope>
</reference>
<dbReference type="InterPro" id="IPR003598">
    <property type="entry name" value="Ig_sub2"/>
</dbReference>
<comment type="similarity">
    <text evidence="14">Belongs to the myotilin/palladin family.</text>
</comment>
<dbReference type="RefSeq" id="XP_033783293.1">
    <property type="nucleotide sequence ID" value="XM_033927402.1"/>
</dbReference>
<dbReference type="GO" id="GO:0007411">
    <property type="term" value="P:axon guidance"/>
    <property type="evidence" value="ECO:0007669"/>
    <property type="project" value="TreeGrafter"/>
</dbReference>
<evidence type="ECO:0000256" key="17">
    <source>
        <dbReference type="ARBA" id="ARBA00083117"/>
    </source>
</evidence>
<evidence type="ECO:0000256" key="12">
    <source>
        <dbReference type="ARBA" id="ARBA00023319"/>
    </source>
</evidence>
<feature type="region of interest" description="Disordered" evidence="18">
    <location>
        <begin position="15"/>
        <end position="36"/>
    </location>
</feature>
<evidence type="ECO:0000256" key="2">
    <source>
        <dbReference type="ARBA" id="ARBA00004216"/>
    </source>
</evidence>
<feature type="domain" description="Ig-like" evidence="19">
    <location>
        <begin position="652"/>
        <end position="742"/>
    </location>
</feature>